<feature type="region of interest" description="Disordered" evidence="5">
    <location>
        <begin position="54"/>
        <end position="93"/>
    </location>
</feature>
<reference evidence="8 9" key="1">
    <citation type="journal article" date="2024" name="G3 (Bethesda)">
        <title>Genome assembly of Hibiscus sabdariffa L. provides insights into metabolisms of medicinal natural products.</title>
        <authorList>
            <person name="Kim T."/>
        </authorList>
    </citation>
    <scope>NUCLEOTIDE SEQUENCE [LARGE SCALE GENOMIC DNA]</scope>
    <source>
        <strain evidence="8">TK-2024</strain>
        <tissue evidence="8">Old leaves</tissue>
    </source>
</reference>
<keyword evidence="9" id="KW-1185">Reference proteome</keyword>
<dbReference type="InterPro" id="IPR050560">
    <property type="entry name" value="MYB_TF"/>
</dbReference>
<comment type="subcellular location">
    <subcellularLocation>
        <location evidence="1">Nucleus</location>
    </subcellularLocation>
</comment>
<name>A0ABR2AEX0_9ROSI</name>
<sequence>MEFDASLRDDLPFLSIIFPENNSNSTFKPDFSGSNFPFPGEASAFKALVRDSIHNQDHGGHNSTPGATNIGSGSSDPHHFHQPPIDGSTNTIPFAQPYTSGFSNDLNAYIPSLSFTLPDHRIASNKGLLFHFFQNTEPRWDLSQNKSSAQPLFSPPETDRGYQQLDQTPPPPPRTVAARVGDEVSCVTADKNGNNNNQDKVDDNNNNNNKRRLLKFPRHSRAVRKTSVVKGQWTPQEDRLLVQLVSKYGTKRWSQIAKLLHERVGKQCRERWHNHLRPDIKKDSWSEEEDMILIAAHIEMGNKWAEIAKRLPGRSENTIKNHWNATKRRQNTRNKAKHGSSPNSCLLQNYIKSVSSTSASASASTSSPPTQHDNEKMMFEVTNAGTSTDPHLVQLENSDFNATGWDMEALNRYIRRQEQMEYSFDENGYNDESNQSFGSMIGEGSSSNAMENFELPSEMDSLSKEMDFLEIASQANL</sequence>
<accession>A0ABR2AEX0</accession>
<dbReference type="PROSITE" id="PS50090">
    <property type="entry name" value="MYB_LIKE"/>
    <property type="match status" value="2"/>
</dbReference>
<dbReference type="Pfam" id="PF13921">
    <property type="entry name" value="Myb_DNA-bind_6"/>
    <property type="match status" value="1"/>
</dbReference>
<organism evidence="8 9">
    <name type="scientific">Hibiscus sabdariffa</name>
    <name type="common">roselle</name>
    <dbReference type="NCBI Taxonomy" id="183260"/>
    <lineage>
        <taxon>Eukaryota</taxon>
        <taxon>Viridiplantae</taxon>
        <taxon>Streptophyta</taxon>
        <taxon>Embryophyta</taxon>
        <taxon>Tracheophyta</taxon>
        <taxon>Spermatophyta</taxon>
        <taxon>Magnoliopsida</taxon>
        <taxon>eudicotyledons</taxon>
        <taxon>Gunneridae</taxon>
        <taxon>Pentapetalae</taxon>
        <taxon>rosids</taxon>
        <taxon>malvids</taxon>
        <taxon>Malvales</taxon>
        <taxon>Malvaceae</taxon>
        <taxon>Malvoideae</taxon>
        <taxon>Hibiscus</taxon>
    </lineage>
</organism>
<proteinExistence type="predicted"/>
<gene>
    <name evidence="8" type="ORF">V6N12_019576</name>
</gene>
<dbReference type="InterPro" id="IPR017930">
    <property type="entry name" value="Myb_dom"/>
</dbReference>
<feature type="domain" description="HTH myb-type" evidence="7">
    <location>
        <begin position="281"/>
        <end position="331"/>
    </location>
</feature>
<evidence type="ECO:0000256" key="1">
    <source>
        <dbReference type="ARBA" id="ARBA00004123"/>
    </source>
</evidence>
<keyword evidence="3" id="KW-0804">Transcription</keyword>
<evidence type="ECO:0000256" key="5">
    <source>
        <dbReference type="SAM" id="MobiDB-lite"/>
    </source>
</evidence>
<evidence type="ECO:0000256" key="2">
    <source>
        <dbReference type="ARBA" id="ARBA00023015"/>
    </source>
</evidence>
<dbReference type="InterPro" id="IPR009057">
    <property type="entry name" value="Homeodomain-like_sf"/>
</dbReference>
<feature type="compositionally biased region" description="Polar residues" evidence="5">
    <location>
        <begin position="61"/>
        <end position="75"/>
    </location>
</feature>
<dbReference type="PANTHER" id="PTHR45614:SF273">
    <property type="entry name" value="MYB DOMAIN PROTEIN 100-RELATED"/>
    <property type="match status" value="1"/>
</dbReference>
<keyword evidence="4" id="KW-0539">Nucleus</keyword>
<evidence type="ECO:0000256" key="3">
    <source>
        <dbReference type="ARBA" id="ARBA00023163"/>
    </source>
</evidence>
<dbReference type="PANTHER" id="PTHR45614">
    <property type="entry name" value="MYB PROTEIN-RELATED"/>
    <property type="match status" value="1"/>
</dbReference>
<dbReference type="Gene3D" id="1.10.10.60">
    <property type="entry name" value="Homeodomain-like"/>
    <property type="match status" value="2"/>
</dbReference>
<feature type="domain" description="HTH myb-type" evidence="7">
    <location>
        <begin position="225"/>
        <end position="280"/>
    </location>
</feature>
<feature type="compositionally biased region" description="Low complexity" evidence="5">
    <location>
        <begin position="190"/>
        <end position="208"/>
    </location>
</feature>
<feature type="region of interest" description="Disordered" evidence="5">
    <location>
        <begin position="143"/>
        <end position="211"/>
    </location>
</feature>
<feature type="domain" description="Myb-like" evidence="6">
    <location>
        <begin position="225"/>
        <end position="276"/>
    </location>
</feature>
<feature type="domain" description="Myb-like" evidence="6">
    <location>
        <begin position="277"/>
        <end position="327"/>
    </location>
</feature>
<dbReference type="InterPro" id="IPR001005">
    <property type="entry name" value="SANT/Myb"/>
</dbReference>
<dbReference type="PROSITE" id="PS51294">
    <property type="entry name" value="HTH_MYB"/>
    <property type="match status" value="2"/>
</dbReference>
<feature type="region of interest" description="Disordered" evidence="5">
    <location>
        <begin position="426"/>
        <end position="450"/>
    </location>
</feature>
<dbReference type="SMART" id="SM00717">
    <property type="entry name" value="SANT"/>
    <property type="match status" value="2"/>
</dbReference>
<evidence type="ECO:0000259" key="7">
    <source>
        <dbReference type="PROSITE" id="PS51294"/>
    </source>
</evidence>
<dbReference type="EMBL" id="JBBPBM010000778">
    <property type="protein sequence ID" value="KAK8491665.1"/>
    <property type="molecule type" value="Genomic_DNA"/>
</dbReference>
<evidence type="ECO:0000259" key="6">
    <source>
        <dbReference type="PROSITE" id="PS50090"/>
    </source>
</evidence>
<evidence type="ECO:0000313" key="8">
    <source>
        <dbReference type="EMBL" id="KAK8491665.1"/>
    </source>
</evidence>
<feature type="compositionally biased region" description="Polar residues" evidence="5">
    <location>
        <begin position="430"/>
        <end position="450"/>
    </location>
</feature>
<evidence type="ECO:0000313" key="9">
    <source>
        <dbReference type="Proteomes" id="UP001472677"/>
    </source>
</evidence>
<dbReference type="CDD" id="cd00167">
    <property type="entry name" value="SANT"/>
    <property type="match status" value="2"/>
</dbReference>
<keyword evidence="2" id="KW-0805">Transcription regulation</keyword>
<dbReference type="Proteomes" id="UP001472677">
    <property type="component" value="Unassembled WGS sequence"/>
</dbReference>
<evidence type="ECO:0000256" key="4">
    <source>
        <dbReference type="ARBA" id="ARBA00023242"/>
    </source>
</evidence>
<comment type="caution">
    <text evidence="8">The sequence shown here is derived from an EMBL/GenBank/DDBJ whole genome shotgun (WGS) entry which is preliminary data.</text>
</comment>
<protein>
    <submittedName>
        <fullName evidence="8">Uncharacterized protein</fullName>
    </submittedName>
</protein>
<dbReference type="SUPFAM" id="SSF46689">
    <property type="entry name" value="Homeodomain-like"/>
    <property type="match status" value="1"/>
</dbReference>